<keyword evidence="1" id="KW-0472">Membrane</keyword>
<keyword evidence="3" id="KW-1185">Reference proteome</keyword>
<reference evidence="2 3" key="1">
    <citation type="journal article" date="2022" name="G3 (Bethesda)">
        <title>Whole-genome sequence and methylome profiling of the almond [Prunus dulcis (Mill.) D.A. Webb] cultivar 'Nonpareil'.</title>
        <authorList>
            <person name="D'Amico-Willman K.M."/>
            <person name="Ouma W.Z."/>
            <person name="Meulia T."/>
            <person name="Sideli G.M."/>
            <person name="Gradziel T.M."/>
            <person name="Fresnedo-Ramirez J."/>
        </authorList>
    </citation>
    <scope>NUCLEOTIDE SEQUENCE [LARGE SCALE GENOMIC DNA]</scope>
    <source>
        <strain evidence="2">Clone GOH B32 T37-40</strain>
    </source>
</reference>
<gene>
    <name evidence="2" type="ORF">L3X38_031836</name>
</gene>
<comment type="caution">
    <text evidence="2">The sequence shown here is derived from an EMBL/GenBank/DDBJ whole genome shotgun (WGS) entry which is preliminary data.</text>
</comment>
<accession>A0AAD4YVH2</accession>
<dbReference type="Proteomes" id="UP001054821">
    <property type="component" value="Chromosome 6"/>
</dbReference>
<keyword evidence="1" id="KW-0812">Transmembrane</keyword>
<keyword evidence="1" id="KW-1133">Transmembrane helix</keyword>
<dbReference type="EMBL" id="JAJFAZ020000006">
    <property type="protein sequence ID" value="KAI5322764.1"/>
    <property type="molecule type" value="Genomic_DNA"/>
</dbReference>
<sequence>MTSLVASLGQIDLARQNGRISGSDRVYTHCNQTGHLKHQCFELVGYPDWWDLNRDPRKKISTAAVASALVATTGIKSLNEPNMTRINRANEVDLQSEISVNRPVNLFISNSVFSVAMAAMAAVAAMPNS</sequence>
<evidence type="ECO:0000256" key="1">
    <source>
        <dbReference type="SAM" id="Phobius"/>
    </source>
</evidence>
<dbReference type="AlphaFoldDB" id="A0AAD4YVH2"/>
<protein>
    <submittedName>
        <fullName evidence="2">Uncharacterized protein</fullName>
    </submittedName>
</protein>
<organism evidence="2 3">
    <name type="scientific">Prunus dulcis</name>
    <name type="common">Almond</name>
    <name type="synonym">Amygdalus dulcis</name>
    <dbReference type="NCBI Taxonomy" id="3755"/>
    <lineage>
        <taxon>Eukaryota</taxon>
        <taxon>Viridiplantae</taxon>
        <taxon>Streptophyta</taxon>
        <taxon>Embryophyta</taxon>
        <taxon>Tracheophyta</taxon>
        <taxon>Spermatophyta</taxon>
        <taxon>Magnoliopsida</taxon>
        <taxon>eudicotyledons</taxon>
        <taxon>Gunneridae</taxon>
        <taxon>Pentapetalae</taxon>
        <taxon>rosids</taxon>
        <taxon>fabids</taxon>
        <taxon>Rosales</taxon>
        <taxon>Rosaceae</taxon>
        <taxon>Amygdaloideae</taxon>
        <taxon>Amygdaleae</taxon>
        <taxon>Prunus</taxon>
    </lineage>
</organism>
<evidence type="ECO:0000313" key="3">
    <source>
        <dbReference type="Proteomes" id="UP001054821"/>
    </source>
</evidence>
<evidence type="ECO:0000313" key="2">
    <source>
        <dbReference type="EMBL" id="KAI5322764.1"/>
    </source>
</evidence>
<name>A0AAD4YVH2_PRUDU</name>
<proteinExistence type="predicted"/>
<feature type="transmembrane region" description="Helical" evidence="1">
    <location>
        <begin position="104"/>
        <end position="126"/>
    </location>
</feature>